<dbReference type="Pfam" id="PF01915">
    <property type="entry name" value="Glyco_hydro_3_C"/>
    <property type="match status" value="1"/>
</dbReference>
<dbReference type="GO" id="GO:0008422">
    <property type="term" value="F:beta-glucosidase activity"/>
    <property type="evidence" value="ECO:0007669"/>
    <property type="project" value="UniProtKB-EC"/>
</dbReference>
<dbReference type="Gene3D" id="2.60.40.10">
    <property type="entry name" value="Immunoglobulins"/>
    <property type="match status" value="1"/>
</dbReference>
<dbReference type="SUPFAM" id="SSF52279">
    <property type="entry name" value="Beta-D-glucan exohydrolase, C-terminal domain"/>
    <property type="match status" value="1"/>
</dbReference>
<dbReference type="Pfam" id="PF00933">
    <property type="entry name" value="Glyco_hydro_3"/>
    <property type="match status" value="1"/>
</dbReference>
<evidence type="ECO:0000256" key="2">
    <source>
        <dbReference type="ARBA" id="ARBA00022801"/>
    </source>
</evidence>
<dbReference type="InterPro" id="IPR026891">
    <property type="entry name" value="Fn3-like"/>
</dbReference>
<evidence type="ECO:0000313" key="5">
    <source>
        <dbReference type="Proteomes" id="UP001519332"/>
    </source>
</evidence>
<comment type="similarity">
    <text evidence="1">Belongs to the glycosyl hydrolase 3 family.</text>
</comment>
<dbReference type="InterPro" id="IPR036881">
    <property type="entry name" value="Glyco_hydro_3_C_sf"/>
</dbReference>
<organism evidence="4 5">
    <name type="scientific">Kibdelosporangium banguiense</name>
    <dbReference type="NCBI Taxonomy" id="1365924"/>
    <lineage>
        <taxon>Bacteria</taxon>
        <taxon>Bacillati</taxon>
        <taxon>Actinomycetota</taxon>
        <taxon>Actinomycetes</taxon>
        <taxon>Pseudonocardiales</taxon>
        <taxon>Pseudonocardiaceae</taxon>
        <taxon>Kibdelosporangium</taxon>
    </lineage>
</organism>
<proteinExistence type="inferred from homology"/>
<keyword evidence="4" id="KW-0326">Glycosidase</keyword>
<dbReference type="InterPro" id="IPR017853">
    <property type="entry name" value="GH"/>
</dbReference>
<comment type="caution">
    <text evidence="4">The sequence shown here is derived from an EMBL/GenBank/DDBJ whole genome shotgun (WGS) entry which is preliminary data.</text>
</comment>
<evidence type="ECO:0000256" key="1">
    <source>
        <dbReference type="ARBA" id="ARBA00005336"/>
    </source>
</evidence>
<evidence type="ECO:0000259" key="3">
    <source>
        <dbReference type="SMART" id="SM01217"/>
    </source>
</evidence>
<dbReference type="PRINTS" id="PR00133">
    <property type="entry name" value="GLHYDRLASE3"/>
</dbReference>
<dbReference type="RefSeq" id="WP_307855392.1">
    <property type="nucleotide sequence ID" value="NZ_JAGINW010000001.1"/>
</dbReference>
<dbReference type="InterPro" id="IPR002772">
    <property type="entry name" value="Glyco_hydro_3_C"/>
</dbReference>
<accession>A0ABS4TQG6</accession>
<keyword evidence="5" id="KW-1185">Reference proteome</keyword>
<dbReference type="EC" id="3.2.1.21" evidence="4"/>
<keyword evidence="2 4" id="KW-0378">Hydrolase</keyword>
<evidence type="ECO:0000313" key="4">
    <source>
        <dbReference type="EMBL" id="MBP2326654.1"/>
    </source>
</evidence>
<dbReference type="Pfam" id="PF14310">
    <property type="entry name" value="Fn3-like"/>
    <property type="match status" value="1"/>
</dbReference>
<dbReference type="InterPro" id="IPR001764">
    <property type="entry name" value="Glyco_hydro_3_N"/>
</dbReference>
<dbReference type="InterPro" id="IPR013783">
    <property type="entry name" value="Ig-like_fold"/>
</dbReference>
<dbReference type="InterPro" id="IPR050288">
    <property type="entry name" value="Cellulose_deg_GH3"/>
</dbReference>
<dbReference type="PANTHER" id="PTHR42715:SF10">
    <property type="entry name" value="BETA-GLUCOSIDASE"/>
    <property type="match status" value="1"/>
</dbReference>
<name>A0ABS4TQG6_9PSEU</name>
<feature type="domain" description="Fibronectin type III-like" evidence="3">
    <location>
        <begin position="585"/>
        <end position="655"/>
    </location>
</feature>
<dbReference type="SUPFAM" id="SSF51445">
    <property type="entry name" value="(Trans)glycosidases"/>
    <property type="match status" value="1"/>
</dbReference>
<gene>
    <name evidence="4" type="ORF">JOF56_007039</name>
</gene>
<protein>
    <submittedName>
        <fullName evidence="4">Beta-glucosidase</fullName>
        <ecNumber evidence="4">3.2.1.21</ecNumber>
    </submittedName>
</protein>
<dbReference type="SMART" id="SM01217">
    <property type="entry name" value="Fn3_like"/>
    <property type="match status" value="1"/>
</dbReference>
<dbReference type="EMBL" id="JAGINW010000001">
    <property type="protein sequence ID" value="MBP2326654.1"/>
    <property type="molecule type" value="Genomic_DNA"/>
</dbReference>
<reference evidence="4 5" key="1">
    <citation type="submission" date="2021-03" db="EMBL/GenBank/DDBJ databases">
        <title>Sequencing the genomes of 1000 actinobacteria strains.</title>
        <authorList>
            <person name="Klenk H.-P."/>
        </authorList>
    </citation>
    <scope>NUCLEOTIDE SEQUENCE [LARGE SCALE GENOMIC DNA]</scope>
    <source>
        <strain evidence="4 5">DSM 46670</strain>
    </source>
</reference>
<dbReference type="InterPro" id="IPR036962">
    <property type="entry name" value="Glyco_hydro_3_N_sf"/>
</dbReference>
<sequence>MPETQDVVSNLTVEEKASLCLGGDIWHTAAIERLGVRSLTLSDGPHGLRVKPEGPDAAGISGSLPATCFPTASALGSSWDVTLIDEVGSAIGVEARSQGVDVVLGPGINIKRSPLCGRNFEYFSEDPYLAGALGAALVRGIQSQGVGASVKHYAANNQETDRLRVSADIDERTLREIYLPAFEHIVTTARPWTVMCAYNRVNGVHVSQHRELLTDILCTEWGFDGLVMSDWGAVHDRVAALRAGLDLEMPPNLGISDAALVRAVDSGELKETDLDTSVRRVLQLVDRTAARQPATIDVDAHHALARRAAAASIVLLKNTDGVLPLTQSRVCVVGEFARTPRFQGSGSSQVNPTRVDNALDELRHAMPATEISFAAGFELTESARNAELADEAVTAASNADVVVAFLGLPSEEESEGFDRTTMDLPAAQTALLQRLLDGPAPVVVVLANGSTVLVTSWHDRVAAIVECWLGGQAAGAAIADVLTGAVNPSGRLTETIPLRLQDNPAFLSFPGEDGHVRYGEGIFVGYRGYDATGLDVAYPFGHGLSYTTFEYTDLAVSTTGSHDTGDLTITVTVTVRNTGVRIGAEVVQLYVADPESSVSRPLHELKRFAKISLEPGAETSVEFTLGSRDLAYWSTRHHQWLVEGGDFVIEAGASSRDIRLQETVRVEVASPRVALTAFSTLEEWLADPDGRAALVAAVGVDQGILGDEELRKVIGNFPLSALAAFPGIGITHDVLKNL</sequence>
<dbReference type="Gene3D" id="3.20.20.300">
    <property type="entry name" value="Glycoside hydrolase, family 3, N-terminal domain"/>
    <property type="match status" value="1"/>
</dbReference>
<dbReference type="Proteomes" id="UP001519332">
    <property type="component" value="Unassembled WGS sequence"/>
</dbReference>
<dbReference type="PANTHER" id="PTHR42715">
    <property type="entry name" value="BETA-GLUCOSIDASE"/>
    <property type="match status" value="1"/>
</dbReference>
<dbReference type="Gene3D" id="3.40.50.1700">
    <property type="entry name" value="Glycoside hydrolase family 3 C-terminal domain"/>
    <property type="match status" value="1"/>
</dbReference>